<comment type="subcellular location">
    <subcellularLocation>
        <location evidence="1">Membrane</location>
        <topology evidence="1">Multi-pass membrane protein</topology>
    </subcellularLocation>
</comment>
<dbReference type="Gene3D" id="1.20.1530.20">
    <property type="match status" value="1"/>
</dbReference>
<protein>
    <submittedName>
        <fullName evidence="13">Cation:proton antiporter</fullName>
    </submittedName>
</protein>
<evidence type="ECO:0000256" key="9">
    <source>
        <dbReference type="SAM" id="MobiDB-lite"/>
    </source>
</evidence>
<evidence type="ECO:0000256" key="2">
    <source>
        <dbReference type="ARBA" id="ARBA00005551"/>
    </source>
</evidence>
<dbReference type="SUPFAM" id="SSF51735">
    <property type="entry name" value="NAD(P)-binding Rossmann-fold domains"/>
    <property type="match status" value="1"/>
</dbReference>
<evidence type="ECO:0000313" key="14">
    <source>
        <dbReference type="Proteomes" id="UP001501600"/>
    </source>
</evidence>
<evidence type="ECO:0000256" key="8">
    <source>
        <dbReference type="ARBA" id="ARBA00023136"/>
    </source>
</evidence>
<dbReference type="Pfam" id="PF02254">
    <property type="entry name" value="TrkA_N"/>
    <property type="match status" value="1"/>
</dbReference>
<dbReference type="Proteomes" id="UP001501600">
    <property type="component" value="Unassembled WGS sequence"/>
</dbReference>
<feature type="transmembrane region" description="Helical" evidence="10">
    <location>
        <begin position="141"/>
        <end position="161"/>
    </location>
</feature>
<feature type="domain" description="RCK N-terminal" evidence="12">
    <location>
        <begin position="389"/>
        <end position="505"/>
    </location>
</feature>
<keyword evidence="8 10" id="KW-0472">Membrane</keyword>
<evidence type="ECO:0000259" key="12">
    <source>
        <dbReference type="Pfam" id="PF02254"/>
    </source>
</evidence>
<dbReference type="InterPro" id="IPR036291">
    <property type="entry name" value="NAD(P)-bd_dom_sf"/>
</dbReference>
<feature type="region of interest" description="Disordered" evidence="9">
    <location>
        <begin position="524"/>
        <end position="565"/>
    </location>
</feature>
<evidence type="ECO:0000256" key="3">
    <source>
        <dbReference type="ARBA" id="ARBA00022448"/>
    </source>
</evidence>
<reference evidence="14" key="1">
    <citation type="journal article" date="2019" name="Int. J. Syst. Evol. Microbiol.">
        <title>The Global Catalogue of Microorganisms (GCM) 10K type strain sequencing project: providing services to taxonomists for standard genome sequencing and annotation.</title>
        <authorList>
            <consortium name="The Broad Institute Genomics Platform"/>
            <consortium name="The Broad Institute Genome Sequencing Center for Infectious Disease"/>
            <person name="Wu L."/>
            <person name="Ma J."/>
        </authorList>
    </citation>
    <scope>NUCLEOTIDE SEQUENCE [LARGE SCALE GENOMIC DNA]</scope>
    <source>
        <strain evidence="14">JCM 18720</strain>
    </source>
</reference>
<accession>A0ABP9S4Z6</accession>
<proteinExistence type="inferred from homology"/>
<comment type="similarity">
    <text evidence="2">Belongs to the monovalent cation:proton antiporter 2 (CPA2) transporter (TC 2.A.37) family.</text>
</comment>
<evidence type="ECO:0000256" key="1">
    <source>
        <dbReference type="ARBA" id="ARBA00004141"/>
    </source>
</evidence>
<evidence type="ECO:0000256" key="7">
    <source>
        <dbReference type="ARBA" id="ARBA00023065"/>
    </source>
</evidence>
<dbReference type="Gene3D" id="3.40.50.720">
    <property type="entry name" value="NAD(P)-binding Rossmann-like Domain"/>
    <property type="match status" value="1"/>
</dbReference>
<feature type="transmembrane region" description="Helical" evidence="10">
    <location>
        <begin position="100"/>
        <end position="129"/>
    </location>
</feature>
<feature type="transmembrane region" description="Helical" evidence="10">
    <location>
        <begin position="272"/>
        <end position="293"/>
    </location>
</feature>
<evidence type="ECO:0000313" key="13">
    <source>
        <dbReference type="EMBL" id="GAA5191459.1"/>
    </source>
</evidence>
<evidence type="ECO:0000256" key="10">
    <source>
        <dbReference type="SAM" id="Phobius"/>
    </source>
</evidence>
<keyword evidence="5 10" id="KW-0812">Transmembrane</keyword>
<dbReference type="InterPro" id="IPR038770">
    <property type="entry name" value="Na+/solute_symporter_sf"/>
</dbReference>
<dbReference type="PANTHER" id="PTHR42751:SF1">
    <property type="entry name" value="CATION_PROTON ANTIPORTER YBAL-RELATED"/>
    <property type="match status" value="1"/>
</dbReference>
<feature type="compositionally biased region" description="Polar residues" evidence="9">
    <location>
        <begin position="532"/>
        <end position="542"/>
    </location>
</feature>
<gene>
    <name evidence="13" type="ORF">GCM10025772_18300</name>
</gene>
<keyword evidence="14" id="KW-1185">Reference proteome</keyword>
<keyword evidence="4" id="KW-0050">Antiport</keyword>
<feature type="transmembrane region" description="Helical" evidence="10">
    <location>
        <begin position="305"/>
        <end position="327"/>
    </location>
</feature>
<dbReference type="EMBL" id="BAABLF010000011">
    <property type="protein sequence ID" value="GAA5191459.1"/>
    <property type="molecule type" value="Genomic_DNA"/>
</dbReference>
<evidence type="ECO:0000256" key="4">
    <source>
        <dbReference type="ARBA" id="ARBA00022449"/>
    </source>
</evidence>
<feature type="transmembrane region" description="Helical" evidence="10">
    <location>
        <begin position="167"/>
        <end position="186"/>
    </location>
</feature>
<dbReference type="InterPro" id="IPR003148">
    <property type="entry name" value="RCK_N"/>
</dbReference>
<name>A0ABP9S4Z6_9GAMM</name>
<dbReference type="PANTHER" id="PTHR42751">
    <property type="entry name" value="SODIUM/HYDROGEN EXCHANGER FAMILY/TRKA DOMAIN PROTEIN"/>
    <property type="match status" value="1"/>
</dbReference>
<feature type="transmembrane region" description="Helical" evidence="10">
    <location>
        <begin position="333"/>
        <end position="354"/>
    </location>
</feature>
<comment type="caution">
    <text evidence="13">The sequence shown here is derived from an EMBL/GenBank/DDBJ whole genome shotgun (WGS) entry which is preliminary data.</text>
</comment>
<feature type="transmembrane region" description="Helical" evidence="10">
    <location>
        <begin position="75"/>
        <end position="94"/>
    </location>
</feature>
<keyword evidence="7" id="KW-0406">Ion transport</keyword>
<dbReference type="Pfam" id="PF00999">
    <property type="entry name" value="Na_H_Exchanger"/>
    <property type="match status" value="1"/>
</dbReference>
<keyword evidence="6 10" id="KW-1133">Transmembrane helix</keyword>
<dbReference type="InterPro" id="IPR006153">
    <property type="entry name" value="Cation/H_exchanger_TM"/>
</dbReference>
<feature type="domain" description="Cation/H+ exchanger transmembrane" evidence="11">
    <location>
        <begin position="11"/>
        <end position="351"/>
    </location>
</feature>
<evidence type="ECO:0000259" key="11">
    <source>
        <dbReference type="Pfam" id="PF00999"/>
    </source>
</evidence>
<feature type="transmembrane region" description="Helical" evidence="10">
    <location>
        <begin position="45"/>
        <end position="63"/>
    </location>
</feature>
<evidence type="ECO:0000256" key="5">
    <source>
        <dbReference type="ARBA" id="ARBA00022692"/>
    </source>
</evidence>
<feature type="transmembrane region" description="Helical" evidence="10">
    <location>
        <begin position="198"/>
        <end position="218"/>
    </location>
</feature>
<sequence length="565" mass="60781">MMDPLLLLLPLMLAVLVTLIGFPPLIGYLLAGFALYGAGIEALPVLEPIADLGVLLLLFAIGLKLDLRSLIRTEVWGGASLHLILTVVIAAAAIKLLGLLGIGLFAALPLAQVLTLGFALSFSSTVFAIKVLEERGDTQSLYGRTAIGILIMQDLFAVLYLTISKGALPSVWALGLLLLPLCRPLLFRLLDRAGHGEVLVLFGLAMTLAPGAALFELVGLKPDLGALVMGLLLASHPKANELSKSLFLFKELFLVAFFLTIGQQGLPNGAEIVAALALTLLLPVKSALFLALLTRFRLRLRSAIMATLTLGNFSEFGLIVMTAAIATGSMDASWLRVMALAVTFSFILSAPLSARSQALYQRVKIRLSGLERQLLHPEERPIRLGQPRVLIIGMGRIGSGAYDDLRQHYGDRILGIDHKQEAVEHHRQAGRNVVLGDATDSDFWDKVEHDSNIELAILAMPHHHGNTFTAEQLAQIQFHGQIAAVSRWPEEEEALYELGVHRVYNIYEAAGTGVAEQVLELSPHLPHRESGSETSRTASSYGNPAVPSASACPSQSKAALPTSAD</sequence>
<organism evidence="13 14">
    <name type="scientific">Ferrimonas gelatinilytica</name>
    <dbReference type="NCBI Taxonomy" id="1255257"/>
    <lineage>
        <taxon>Bacteria</taxon>
        <taxon>Pseudomonadati</taxon>
        <taxon>Pseudomonadota</taxon>
        <taxon>Gammaproteobacteria</taxon>
        <taxon>Alteromonadales</taxon>
        <taxon>Ferrimonadaceae</taxon>
        <taxon>Ferrimonas</taxon>
    </lineage>
</organism>
<evidence type="ECO:0000256" key="6">
    <source>
        <dbReference type="ARBA" id="ARBA00022989"/>
    </source>
</evidence>
<keyword evidence="3" id="KW-0813">Transport</keyword>